<comment type="caution">
    <text evidence="3">The sequence shown here is derived from an EMBL/GenBank/DDBJ whole genome shotgun (WGS) entry which is preliminary data.</text>
</comment>
<evidence type="ECO:0000256" key="1">
    <source>
        <dbReference type="SAM" id="MobiDB-lite"/>
    </source>
</evidence>
<name>A0ABT3B7N9_9CYAN</name>
<feature type="compositionally biased region" description="Polar residues" evidence="1">
    <location>
        <begin position="90"/>
        <end position="101"/>
    </location>
</feature>
<proteinExistence type="predicted"/>
<dbReference type="RefSeq" id="WP_263749102.1">
    <property type="nucleotide sequence ID" value="NZ_JAOWRF010000405.1"/>
</dbReference>
<evidence type="ECO:0000256" key="2">
    <source>
        <dbReference type="SAM" id="Phobius"/>
    </source>
</evidence>
<organism evidence="3 4">
    <name type="scientific">Plectonema radiosum NIES-515</name>
    <dbReference type="NCBI Taxonomy" id="2986073"/>
    <lineage>
        <taxon>Bacteria</taxon>
        <taxon>Bacillati</taxon>
        <taxon>Cyanobacteriota</taxon>
        <taxon>Cyanophyceae</taxon>
        <taxon>Oscillatoriophycideae</taxon>
        <taxon>Oscillatoriales</taxon>
        <taxon>Microcoleaceae</taxon>
        <taxon>Plectonema</taxon>
    </lineage>
</organism>
<keyword evidence="2" id="KW-0812">Transmembrane</keyword>
<protein>
    <submittedName>
        <fullName evidence="3">Uncharacterized protein</fullName>
    </submittedName>
</protein>
<keyword evidence="2" id="KW-0472">Membrane</keyword>
<evidence type="ECO:0000313" key="4">
    <source>
        <dbReference type="Proteomes" id="UP001526143"/>
    </source>
</evidence>
<sequence>MGLFTWLGSILDELISWLGKEVADFLEGLLYAIQAVWDVAIASVLISVFGADAVLYAIFIRGEIAGETLMEIWDPRYHDSKPSQVFTIKQAPQDSPLPTQRSESKKVALENWA</sequence>
<feature type="compositionally biased region" description="Basic and acidic residues" evidence="1">
    <location>
        <begin position="102"/>
        <end position="113"/>
    </location>
</feature>
<dbReference type="Proteomes" id="UP001526143">
    <property type="component" value="Unassembled WGS sequence"/>
</dbReference>
<accession>A0ABT3B7N9</accession>
<evidence type="ECO:0000313" key="3">
    <source>
        <dbReference type="EMBL" id="MCV3217397.1"/>
    </source>
</evidence>
<dbReference type="EMBL" id="JAOWRF010000405">
    <property type="protein sequence ID" value="MCV3217397.1"/>
    <property type="molecule type" value="Genomic_DNA"/>
</dbReference>
<gene>
    <name evidence="3" type="ORF">OGM63_28470</name>
</gene>
<feature type="region of interest" description="Disordered" evidence="1">
    <location>
        <begin position="90"/>
        <end position="113"/>
    </location>
</feature>
<feature type="transmembrane region" description="Helical" evidence="2">
    <location>
        <begin position="39"/>
        <end position="60"/>
    </location>
</feature>
<keyword evidence="2" id="KW-1133">Transmembrane helix</keyword>
<keyword evidence="4" id="KW-1185">Reference proteome</keyword>
<reference evidence="3 4" key="1">
    <citation type="submission" date="2022-10" db="EMBL/GenBank/DDBJ databases">
        <title>Identification of biosynthetic pathway for the production of the potent trypsin inhibitor radiosumin.</title>
        <authorList>
            <person name="Fewer D.P."/>
            <person name="Delbaje E."/>
            <person name="Ouyang X."/>
            <person name="Agostino P.D."/>
            <person name="Wahlsten M."/>
            <person name="Jokela J."/>
            <person name="Permi P."/>
            <person name="Haapaniemi E."/>
            <person name="Koistinen H."/>
        </authorList>
    </citation>
    <scope>NUCLEOTIDE SEQUENCE [LARGE SCALE GENOMIC DNA]</scope>
    <source>
        <strain evidence="3 4">NIES-515</strain>
    </source>
</reference>